<dbReference type="SUPFAM" id="SSF56235">
    <property type="entry name" value="N-terminal nucleophile aminohydrolases (Ntn hydrolases)"/>
    <property type="match status" value="1"/>
</dbReference>
<dbReference type="InterPro" id="IPR023333">
    <property type="entry name" value="Proteasome_suB-type"/>
</dbReference>
<dbReference type="VEuPathDB" id="MicrosporidiaDB:M153_1100074601"/>
<dbReference type="Proteomes" id="UP000051530">
    <property type="component" value="Unassembled WGS sequence"/>
</dbReference>
<gene>
    <name evidence="4" type="ORF">M153_1100074601</name>
</gene>
<dbReference type="PANTHER" id="PTHR32194:SF2">
    <property type="entry name" value="PROTEASOME SUBUNIT BETA TYPE-1"/>
    <property type="match status" value="1"/>
</dbReference>
<proteinExistence type="predicted"/>
<dbReference type="PANTHER" id="PTHR32194">
    <property type="entry name" value="METALLOPROTEASE TLDD"/>
    <property type="match status" value="1"/>
</dbReference>
<dbReference type="InterPro" id="IPR029055">
    <property type="entry name" value="Ntn_hydrolases_N"/>
</dbReference>
<dbReference type="GO" id="GO:0005737">
    <property type="term" value="C:cytoplasm"/>
    <property type="evidence" value="ECO:0007669"/>
    <property type="project" value="TreeGrafter"/>
</dbReference>
<evidence type="ECO:0000256" key="3">
    <source>
        <dbReference type="ARBA" id="ARBA00022942"/>
    </source>
</evidence>
<dbReference type="Gene3D" id="3.60.20.10">
    <property type="entry name" value="Glutamine Phosphoribosylpyrophosphate, subunit 1, domain 1"/>
    <property type="match status" value="1"/>
</dbReference>
<sequence length="190" mass="21758">MDNLIGLKANSHVLIASDMSVSRSILNITSEHDKFYNINDKVIFAHCGEFGDAVGRKEFFLQSIKLNQLNNDIDINLTTTANYIQNHVHKSLRTRNPCKSSYMLMDCKSLCSVDNNGLLLQQDYICQGYASLFLYGLLDKKHRLNMSVFESISLLTECLKILKEKLMIGHLCYKVMIMKDDMVRSIIIRI</sequence>
<dbReference type="EMBL" id="LGUB01000002">
    <property type="protein sequence ID" value="KRH95273.1"/>
    <property type="molecule type" value="Genomic_DNA"/>
</dbReference>
<evidence type="ECO:0000256" key="1">
    <source>
        <dbReference type="ARBA" id="ARBA00004123"/>
    </source>
</evidence>
<dbReference type="Pfam" id="PF00227">
    <property type="entry name" value="Proteasome"/>
    <property type="match status" value="1"/>
</dbReference>
<evidence type="ECO:0000313" key="4">
    <source>
        <dbReference type="EMBL" id="KRH95273.1"/>
    </source>
</evidence>
<dbReference type="InterPro" id="IPR001353">
    <property type="entry name" value="Proteasome_sua/b"/>
</dbReference>
<keyword evidence="3 4" id="KW-0647">Proteasome</keyword>
<dbReference type="GO" id="GO:0005634">
    <property type="term" value="C:nucleus"/>
    <property type="evidence" value="ECO:0007669"/>
    <property type="project" value="UniProtKB-SubCell"/>
</dbReference>
<keyword evidence="5" id="KW-1185">Reference proteome</keyword>
<comment type="caution">
    <text evidence="4">The sequence shown here is derived from an EMBL/GenBank/DDBJ whole genome shotgun (WGS) entry which is preliminary data.</text>
</comment>
<dbReference type="AlphaFoldDB" id="A0A0R0M199"/>
<comment type="subcellular location">
    <subcellularLocation>
        <location evidence="1">Nucleus</location>
    </subcellularLocation>
</comment>
<protein>
    <submittedName>
        <fullName evidence="4">20S proteasome, regulatory subunit beta type PSMB2/PRE1</fullName>
    </submittedName>
</protein>
<evidence type="ECO:0000256" key="2">
    <source>
        <dbReference type="ARBA" id="ARBA00022490"/>
    </source>
</evidence>
<evidence type="ECO:0000313" key="5">
    <source>
        <dbReference type="Proteomes" id="UP000051530"/>
    </source>
</evidence>
<dbReference type="GO" id="GO:0005839">
    <property type="term" value="C:proteasome core complex"/>
    <property type="evidence" value="ECO:0007669"/>
    <property type="project" value="InterPro"/>
</dbReference>
<accession>A0A0R0M199</accession>
<dbReference type="GO" id="GO:0051603">
    <property type="term" value="P:proteolysis involved in protein catabolic process"/>
    <property type="evidence" value="ECO:0007669"/>
    <property type="project" value="InterPro"/>
</dbReference>
<name>A0A0R0M199_9MICR</name>
<reference evidence="4 5" key="1">
    <citation type="submission" date="2015-07" db="EMBL/GenBank/DDBJ databases">
        <title>The genome of Pseudoloma neurophilia, a relevant intracellular parasite of the zebrafish.</title>
        <authorList>
            <person name="Ndikumana S."/>
            <person name="Pelin A."/>
            <person name="Sanders J."/>
            <person name="Corradi N."/>
        </authorList>
    </citation>
    <scope>NUCLEOTIDE SEQUENCE [LARGE SCALE GENOMIC DNA]</scope>
    <source>
        <strain evidence="4 5">MK1</strain>
    </source>
</reference>
<dbReference type="OrthoDB" id="268428at2759"/>
<keyword evidence="2" id="KW-0963">Cytoplasm</keyword>
<organism evidence="4 5">
    <name type="scientific">Pseudoloma neurophilia</name>
    <dbReference type="NCBI Taxonomy" id="146866"/>
    <lineage>
        <taxon>Eukaryota</taxon>
        <taxon>Fungi</taxon>
        <taxon>Fungi incertae sedis</taxon>
        <taxon>Microsporidia</taxon>
        <taxon>Pseudoloma</taxon>
    </lineage>
</organism>